<proteinExistence type="predicted"/>
<name>A0ACC1B119_9ROSI</name>
<accession>A0ACC1B119</accession>
<dbReference type="Proteomes" id="UP001164250">
    <property type="component" value="Chromosome 7"/>
</dbReference>
<evidence type="ECO:0000313" key="1">
    <source>
        <dbReference type="EMBL" id="KAJ0092619.1"/>
    </source>
</evidence>
<organism evidence="1 2">
    <name type="scientific">Pistacia atlantica</name>
    <dbReference type="NCBI Taxonomy" id="434234"/>
    <lineage>
        <taxon>Eukaryota</taxon>
        <taxon>Viridiplantae</taxon>
        <taxon>Streptophyta</taxon>
        <taxon>Embryophyta</taxon>
        <taxon>Tracheophyta</taxon>
        <taxon>Spermatophyta</taxon>
        <taxon>Magnoliopsida</taxon>
        <taxon>eudicotyledons</taxon>
        <taxon>Gunneridae</taxon>
        <taxon>Pentapetalae</taxon>
        <taxon>rosids</taxon>
        <taxon>malvids</taxon>
        <taxon>Sapindales</taxon>
        <taxon>Anacardiaceae</taxon>
        <taxon>Pistacia</taxon>
    </lineage>
</organism>
<dbReference type="EMBL" id="CM047903">
    <property type="protein sequence ID" value="KAJ0092619.1"/>
    <property type="molecule type" value="Genomic_DNA"/>
</dbReference>
<comment type="caution">
    <text evidence="1">The sequence shown here is derived from an EMBL/GenBank/DDBJ whole genome shotgun (WGS) entry which is preliminary data.</text>
</comment>
<gene>
    <name evidence="1" type="ORF">Patl1_24913</name>
</gene>
<protein>
    <submittedName>
        <fullName evidence="1">Uncharacterized protein</fullName>
    </submittedName>
</protein>
<evidence type="ECO:0000313" key="2">
    <source>
        <dbReference type="Proteomes" id="UP001164250"/>
    </source>
</evidence>
<keyword evidence="2" id="KW-1185">Reference proteome</keyword>
<sequence>MAAGKNTGPSTSAGPRSHQIFCCAFNANGTVFVTGSSDTLARVWNACKPNMDDSDQPNHEIDVLSGHENDVNYVQFSGCAVASRFSLADNSKEENTPKFKNSWFSHDNIVTCSRDGSAIIWIPRSRRSHPKAARWTQAYHLKVPPPPMPPQPSRGGPRQRILPTPRGVNMIVWSLDNRFVLAAIMDCRICVWNAADGSLVHSLTGHTESGQGESQQDAKYDQFFLGDYRPLIQDTYGNVLDQETQLVPYRRNMQDPLCDSGMIPYPEPYQTMYQQRRLGALGIEWRPSSLKLTVGPDFSLDQDYQLQPLADLDVIIDPLPEFVDVMDWEPENEVQSDDTDSEYNVPEEYSTGEERGNLSSTSSDDPECSAEDSENEDNQNDGLRRSKRKKQKAEVEIMTSSGRRVKKRNLDECEGNSLRHIRTRKSRNSQKTSRRKSSKSKSLRPQRAAARNARTLFSKITGASTDGEDEDGSESEISESETTLQDSNVETKLEFPESHVNAGTRRKLVLKLPVRDSNKPKLESAFDKSERHDDVAGTSSVVPEEVALDNGNHVSPLDQGCCSGDANCSLMERGREQLEKD</sequence>
<reference evidence="2" key="1">
    <citation type="journal article" date="2023" name="G3 (Bethesda)">
        <title>Genome assembly and association tests identify interacting loci associated with vigor, precocity, and sex in interspecific pistachio rootstocks.</title>
        <authorList>
            <person name="Palmer W."/>
            <person name="Jacygrad E."/>
            <person name="Sagayaradj S."/>
            <person name="Cavanaugh K."/>
            <person name="Han R."/>
            <person name="Bertier L."/>
            <person name="Beede B."/>
            <person name="Kafkas S."/>
            <person name="Golino D."/>
            <person name="Preece J."/>
            <person name="Michelmore R."/>
        </authorList>
    </citation>
    <scope>NUCLEOTIDE SEQUENCE [LARGE SCALE GENOMIC DNA]</scope>
</reference>